<accession>A0A6A6IPG4</accession>
<dbReference type="AlphaFoldDB" id="A0A6A6IPG4"/>
<feature type="domain" description="F-box" evidence="1">
    <location>
        <begin position="27"/>
        <end position="72"/>
    </location>
</feature>
<dbReference type="GeneID" id="54588075"/>
<proteinExistence type="predicted"/>
<dbReference type="Pfam" id="PF12937">
    <property type="entry name" value="F-box-like"/>
    <property type="match status" value="1"/>
</dbReference>
<evidence type="ECO:0000313" key="2">
    <source>
        <dbReference type="EMBL" id="KAF2251692.1"/>
    </source>
</evidence>
<evidence type="ECO:0000313" key="3">
    <source>
        <dbReference type="Proteomes" id="UP000800094"/>
    </source>
</evidence>
<dbReference type="InterPro" id="IPR001810">
    <property type="entry name" value="F-box_dom"/>
</dbReference>
<keyword evidence="3" id="KW-1185">Reference proteome</keyword>
<dbReference type="RefSeq" id="XP_033686696.1">
    <property type="nucleotide sequence ID" value="XM_033834745.1"/>
</dbReference>
<dbReference type="SUPFAM" id="SSF81383">
    <property type="entry name" value="F-box domain"/>
    <property type="match status" value="1"/>
</dbReference>
<sequence length="519" mass="59159">MDTVPSWLPTDLDLVSSDWSHPMLYPCDSLLRLPSELLLQIAEYLCRDSLYQLTLTCSCLCKIAEDCLYREIFIPKYGGWTDKRERISIFHLNRTLSESPRLGSIVKTLDIVIDSFHVEVPVTASGILPYARTISANTTVRIRVPFVAGSLLLSMPAVETLSIALRYGNRGYPPYNYVHDSFQELFGKEFDPEASNSILMNALGHVKSLNFEGLQFHWVLAKLPSLEHLTLNRSCRILPDQSPLEVSASIKSLTLPCFSSVLIRGSERYKTCAPFLQHLPFLQTVKIPIRDVPDNIDEEGLEGFEMVNEQRQGSFSVLLEGLKCAASTLKVIDLGLDDDQARYDFLSYALPGGPFTPFWSLKVLKAPYEALLGPEDPSGLLGHPPMEDVLPESLEVLEIHCPVLRILSWLYNFLWHRDRLPRLKRIVLHCRSDRGDSYVEFAYHSYPHPVFNGFRRAGISIELRYLNGDWQCDWDDYDVQMTKMLEWFQSLGDPYRGSVFAPRFGGDPDVSKWGHYVIW</sequence>
<gene>
    <name evidence="2" type="ORF">BU26DRAFT_589927</name>
</gene>
<name>A0A6A6IPG4_9PLEO</name>
<organism evidence="2 3">
    <name type="scientific">Trematosphaeria pertusa</name>
    <dbReference type="NCBI Taxonomy" id="390896"/>
    <lineage>
        <taxon>Eukaryota</taxon>
        <taxon>Fungi</taxon>
        <taxon>Dikarya</taxon>
        <taxon>Ascomycota</taxon>
        <taxon>Pezizomycotina</taxon>
        <taxon>Dothideomycetes</taxon>
        <taxon>Pleosporomycetidae</taxon>
        <taxon>Pleosporales</taxon>
        <taxon>Massarineae</taxon>
        <taxon>Trematosphaeriaceae</taxon>
        <taxon>Trematosphaeria</taxon>
    </lineage>
</organism>
<dbReference type="PROSITE" id="PS50181">
    <property type="entry name" value="FBOX"/>
    <property type="match status" value="1"/>
</dbReference>
<dbReference type="OrthoDB" id="3668232at2759"/>
<evidence type="ECO:0000259" key="1">
    <source>
        <dbReference type="PROSITE" id="PS50181"/>
    </source>
</evidence>
<dbReference type="InterPro" id="IPR036047">
    <property type="entry name" value="F-box-like_dom_sf"/>
</dbReference>
<dbReference type="Proteomes" id="UP000800094">
    <property type="component" value="Unassembled WGS sequence"/>
</dbReference>
<dbReference type="EMBL" id="ML987192">
    <property type="protein sequence ID" value="KAF2251692.1"/>
    <property type="molecule type" value="Genomic_DNA"/>
</dbReference>
<reference evidence="2" key="1">
    <citation type="journal article" date="2020" name="Stud. Mycol.">
        <title>101 Dothideomycetes genomes: a test case for predicting lifestyles and emergence of pathogens.</title>
        <authorList>
            <person name="Haridas S."/>
            <person name="Albert R."/>
            <person name="Binder M."/>
            <person name="Bloem J."/>
            <person name="Labutti K."/>
            <person name="Salamov A."/>
            <person name="Andreopoulos B."/>
            <person name="Baker S."/>
            <person name="Barry K."/>
            <person name="Bills G."/>
            <person name="Bluhm B."/>
            <person name="Cannon C."/>
            <person name="Castanera R."/>
            <person name="Culley D."/>
            <person name="Daum C."/>
            <person name="Ezra D."/>
            <person name="Gonzalez J."/>
            <person name="Henrissat B."/>
            <person name="Kuo A."/>
            <person name="Liang C."/>
            <person name="Lipzen A."/>
            <person name="Lutzoni F."/>
            <person name="Magnuson J."/>
            <person name="Mondo S."/>
            <person name="Nolan M."/>
            <person name="Ohm R."/>
            <person name="Pangilinan J."/>
            <person name="Park H.-J."/>
            <person name="Ramirez L."/>
            <person name="Alfaro M."/>
            <person name="Sun H."/>
            <person name="Tritt A."/>
            <person name="Yoshinaga Y."/>
            <person name="Zwiers L.-H."/>
            <person name="Turgeon B."/>
            <person name="Goodwin S."/>
            <person name="Spatafora J."/>
            <person name="Crous P."/>
            <person name="Grigoriev I."/>
        </authorList>
    </citation>
    <scope>NUCLEOTIDE SEQUENCE</scope>
    <source>
        <strain evidence="2">CBS 122368</strain>
    </source>
</reference>
<protein>
    <recommendedName>
        <fullName evidence="1">F-box domain-containing protein</fullName>
    </recommendedName>
</protein>